<dbReference type="GO" id="GO:0043495">
    <property type="term" value="F:protein-membrane adaptor activity"/>
    <property type="evidence" value="ECO:0007669"/>
    <property type="project" value="EnsemblFungi"/>
</dbReference>
<feature type="topological domain" description="Cytoplasmic" evidence="8">
    <location>
        <begin position="244"/>
        <end position="290"/>
    </location>
</feature>
<keyword evidence="3 8" id="KW-0256">Endoplasmic reticulum</keyword>
<dbReference type="RefSeq" id="XP_003648100.1">
    <property type="nucleotide sequence ID" value="XM_003648052.1"/>
</dbReference>
<dbReference type="PANTHER" id="PTHR28263:SF1">
    <property type="entry name" value="GOLGI TO ER TRAFFIC PROTEIN 2"/>
    <property type="match status" value="1"/>
</dbReference>
<dbReference type="GO" id="GO:0032977">
    <property type="term" value="F:membrane insertase activity"/>
    <property type="evidence" value="ECO:0007669"/>
    <property type="project" value="EnsemblFungi"/>
</dbReference>
<evidence type="ECO:0000313" key="12">
    <source>
        <dbReference type="Proteomes" id="UP000006790"/>
    </source>
</evidence>
<comment type="function">
    <text evidence="8">Required for the post-translational delivery of tail-anchored (TA) proteins to the endoplasmic reticulum. Together with GET1, acts as a membrane receptor for soluble GET3, which recognizes and selectively binds the transmembrane domain of TA proteins in the cytosol. The GET complex cooperates with the HDEL receptor ERD2 to mediate the ATP-dependent retrieval of resident ER proteins that contain a C-terminal H-D-E-L retention signal from the Golgi to the ER.</text>
</comment>
<feature type="topological domain" description="Lumenal" evidence="8">
    <location>
        <begin position="312"/>
        <end position="315"/>
    </location>
</feature>
<dbReference type="GO" id="GO:0043529">
    <property type="term" value="C:GET complex"/>
    <property type="evidence" value="ECO:0007669"/>
    <property type="project" value="UniProtKB-UniRule"/>
</dbReference>
<keyword evidence="4 8" id="KW-0931">ER-Golgi transport</keyword>
<dbReference type="GeneID" id="11469805"/>
<gene>
    <name evidence="8" type="primary">GET2</name>
    <name evidence="11" type="ordered locus">Ecym_7464</name>
</gene>
<evidence type="ECO:0000256" key="6">
    <source>
        <dbReference type="ARBA" id="ARBA00023034"/>
    </source>
</evidence>
<dbReference type="InterPro" id="IPR014802">
    <property type="entry name" value="GET2"/>
</dbReference>
<dbReference type="STRING" id="931890.G8JWR8"/>
<dbReference type="InterPro" id="IPR028143">
    <property type="entry name" value="Get2/sif1"/>
</dbReference>
<evidence type="ECO:0000313" key="11">
    <source>
        <dbReference type="EMBL" id="AET41283.1"/>
    </source>
</evidence>
<dbReference type="OrthoDB" id="4097053at2759"/>
<evidence type="ECO:0000256" key="4">
    <source>
        <dbReference type="ARBA" id="ARBA00022892"/>
    </source>
</evidence>
<evidence type="ECO:0000256" key="9">
    <source>
        <dbReference type="SAM" id="MobiDB-lite"/>
    </source>
</evidence>
<dbReference type="InParanoid" id="G8JWR8"/>
<keyword evidence="6 8" id="KW-0333">Golgi apparatus</keyword>
<evidence type="ECO:0000256" key="1">
    <source>
        <dbReference type="ARBA" id="ARBA00022448"/>
    </source>
</evidence>
<dbReference type="GO" id="GO:0008320">
    <property type="term" value="F:protein transmembrane transporter activity"/>
    <property type="evidence" value="ECO:0007669"/>
    <property type="project" value="EnsemblFungi"/>
</dbReference>
<evidence type="ECO:0000256" key="3">
    <source>
        <dbReference type="ARBA" id="ARBA00022824"/>
    </source>
</evidence>
<name>G8JWR8_ERECY</name>
<feature type="region of interest" description="Disordered" evidence="9">
    <location>
        <begin position="27"/>
        <end position="66"/>
    </location>
</feature>
<accession>G8JWR8</accession>
<feature type="transmembrane region" description="Helical" evidence="10">
    <location>
        <begin position="183"/>
        <end position="202"/>
    </location>
</feature>
<comment type="subunit">
    <text evidence="8">Component of the Golgi to ER traffic (GET) complex, which is composed of GET1, GET2 and GET3. Within the complex, GET1 and GET2 form a heterotetramer which is stabilized by phosphatidylinositol binding and which binds to the GET3 homodimer.</text>
</comment>
<comment type="subcellular location">
    <subcellularLocation>
        <location evidence="8">Endoplasmic reticulum membrane</location>
        <topology evidence="8">Multi-pass membrane protein</topology>
    </subcellularLocation>
    <subcellularLocation>
        <location evidence="8">Golgi apparatus membrane</location>
        <topology evidence="8">Multi-pass membrane protein</topology>
    </subcellularLocation>
</comment>
<dbReference type="AlphaFoldDB" id="G8JWR8"/>
<feature type="compositionally biased region" description="Basic residues" evidence="9">
    <location>
        <begin position="35"/>
        <end position="44"/>
    </location>
</feature>
<protein>
    <recommendedName>
        <fullName evidence="8">Golgi to ER traffic protein 2</fullName>
    </recommendedName>
</protein>
<proteinExistence type="inferred from homology"/>
<evidence type="ECO:0000256" key="8">
    <source>
        <dbReference type="HAMAP-Rule" id="MF_03114"/>
    </source>
</evidence>
<sequence length="315" mass="35683">MASGRNLTATDSHKLIKKLMTMEEVSELSETEKRKLLRDRRKQKFSNGGASSRLTKITNQPSGGVMSTETFLEDELPSSTSKSDQSVIPNVEESTKEMDTLLANVGKPAETRSTKTNPEVALLQQLMGMQEEFRVPKDDNTPDLFSQMLNQSAKTQTMRSPDADLVDQSKVTMHTYQARKLKAYTYLIRWLLLLPLVYHMMLPTPSTLPLISSLTRFFVDKPNFFMIFSTFEVISISIYYQALLKLERTNKVNTLSNTSKIVTWAGLVPEGVLPISNIPRKIMLAMHYWDILSMYLTDLSFCLIIAGLLGYYNAL</sequence>
<dbReference type="GO" id="GO:0097051">
    <property type="term" value="P:establishment of protein localization to endoplasmic reticulum membrane"/>
    <property type="evidence" value="ECO:0007669"/>
    <property type="project" value="EnsemblFungi"/>
</dbReference>
<feature type="topological domain" description="Cytoplasmic" evidence="8">
    <location>
        <begin position="1"/>
        <end position="180"/>
    </location>
</feature>
<evidence type="ECO:0000256" key="5">
    <source>
        <dbReference type="ARBA" id="ARBA00022989"/>
    </source>
</evidence>
<comment type="similarity">
    <text evidence="8">Belongs to the GET2 family.</text>
</comment>
<dbReference type="HOGENOM" id="CLU_066477_0_0_1"/>
<keyword evidence="12" id="KW-1185">Reference proteome</keyword>
<dbReference type="OMA" id="QYWDVLS"/>
<keyword evidence="1 8" id="KW-0813">Transport</keyword>
<dbReference type="Proteomes" id="UP000006790">
    <property type="component" value="Chromosome 7"/>
</dbReference>
<feature type="transmembrane region" description="Helical" evidence="10">
    <location>
        <begin position="222"/>
        <end position="240"/>
    </location>
</feature>
<keyword evidence="5 8" id="KW-1133">Transmembrane helix</keyword>
<feature type="transmembrane region" description="Helical" evidence="10">
    <location>
        <begin position="288"/>
        <end position="312"/>
    </location>
</feature>
<dbReference type="KEGG" id="erc:Ecym_7464"/>
<dbReference type="FunCoup" id="G8JWR8">
    <property type="interactions" value="66"/>
</dbReference>
<feature type="compositionally biased region" description="Polar residues" evidence="9">
    <location>
        <begin position="45"/>
        <end position="66"/>
    </location>
</feature>
<dbReference type="HAMAP" id="MF_03114">
    <property type="entry name" value="Get2"/>
    <property type="match status" value="1"/>
</dbReference>
<evidence type="ECO:0000256" key="10">
    <source>
        <dbReference type="SAM" id="Phobius"/>
    </source>
</evidence>
<dbReference type="GO" id="GO:0000139">
    <property type="term" value="C:Golgi membrane"/>
    <property type="evidence" value="ECO:0007669"/>
    <property type="project" value="UniProtKB-SubCell"/>
</dbReference>
<dbReference type="GO" id="GO:0071816">
    <property type="term" value="P:tail-anchored membrane protein insertion into ER membrane"/>
    <property type="evidence" value="ECO:0007669"/>
    <property type="project" value="EnsemblFungi"/>
</dbReference>
<dbReference type="eggNOG" id="ENOG502QW0H">
    <property type="taxonomic scope" value="Eukaryota"/>
</dbReference>
<organism evidence="11 12">
    <name type="scientific">Eremothecium cymbalariae (strain CBS 270.75 / DBVPG 7215 / KCTC 17166 / NRRL Y-17582)</name>
    <name type="common">Yeast</name>
    <dbReference type="NCBI Taxonomy" id="931890"/>
    <lineage>
        <taxon>Eukaryota</taxon>
        <taxon>Fungi</taxon>
        <taxon>Dikarya</taxon>
        <taxon>Ascomycota</taxon>
        <taxon>Saccharomycotina</taxon>
        <taxon>Saccharomycetes</taxon>
        <taxon>Saccharomycetales</taxon>
        <taxon>Saccharomycetaceae</taxon>
        <taxon>Eremothecium</taxon>
    </lineage>
</organism>
<dbReference type="GO" id="GO:0006890">
    <property type="term" value="P:retrograde vesicle-mediated transport, Golgi to endoplasmic reticulum"/>
    <property type="evidence" value="ECO:0007669"/>
    <property type="project" value="EnsemblFungi"/>
</dbReference>
<dbReference type="PANTHER" id="PTHR28263">
    <property type="entry name" value="GOLGI TO ER TRAFFIC PROTEIN 2"/>
    <property type="match status" value="1"/>
</dbReference>
<comment type="caution">
    <text evidence="8">Lacks conserved residue(s) required for the propagation of feature annotation.</text>
</comment>
<dbReference type="GO" id="GO:0000423">
    <property type="term" value="P:mitophagy"/>
    <property type="evidence" value="ECO:0007669"/>
    <property type="project" value="EnsemblFungi"/>
</dbReference>
<keyword evidence="2 8" id="KW-0812">Transmembrane</keyword>
<reference evidence="12" key="1">
    <citation type="journal article" date="2012" name="G3 (Bethesda)">
        <title>Pichia sorbitophila, an interspecies yeast hybrid reveals early steps of genome resolution following polyploidization.</title>
        <authorList>
            <person name="Leh Louis V."/>
            <person name="Despons L."/>
            <person name="Friedrich A."/>
            <person name="Martin T."/>
            <person name="Durrens P."/>
            <person name="Casaregola S."/>
            <person name="Neuveglise C."/>
            <person name="Fairhead C."/>
            <person name="Marck C."/>
            <person name="Cruz J.A."/>
            <person name="Straub M.L."/>
            <person name="Kugler V."/>
            <person name="Sacerdot C."/>
            <person name="Uzunov Z."/>
            <person name="Thierry A."/>
            <person name="Weiss S."/>
            <person name="Bleykasten C."/>
            <person name="De Montigny J."/>
            <person name="Jacques N."/>
            <person name="Jung P."/>
            <person name="Lemaire M."/>
            <person name="Mallet S."/>
            <person name="Morel G."/>
            <person name="Richard G.F."/>
            <person name="Sarkar A."/>
            <person name="Savel G."/>
            <person name="Schacherer J."/>
            <person name="Seret M.L."/>
            <person name="Talla E."/>
            <person name="Samson G."/>
            <person name="Jubin C."/>
            <person name="Poulain J."/>
            <person name="Vacherie B."/>
            <person name="Barbe V."/>
            <person name="Pelletier E."/>
            <person name="Sherman D.J."/>
            <person name="Westhof E."/>
            <person name="Weissenbach J."/>
            <person name="Baret P.V."/>
            <person name="Wincker P."/>
            <person name="Gaillardin C."/>
            <person name="Dujon B."/>
            <person name="Souciet J.L."/>
        </authorList>
    </citation>
    <scope>NUCLEOTIDE SEQUENCE [LARGE SCALE GENOMIC DNA]</scope>
    <source>
        <strain evidence="12">CBS 270.75 / DBVPG 7215 / KCTC 17166 / NRRL Y-17582</strain>
    </source>
</reference>
<dbReference type="GO" id="GO:0005789">
    <property type="term" value="C:endoplasmic reticulum membrane"/>
    <property type="evidence" value="ECO:0007669"/>
    <property type="project" value="UniProtKB-SubCell"/>
</dbReference>
<keyword evidence="7 8" id="KW-0472">Membrane</keyword>
<evidence type="ECO:0000256" key="7">
    <source>
        <dbReference type="ARBA" id="ARBA00023136"/>
    </source>
</evidence>
<evidence type="ECO:0000256" key="2">
    <source>
        <dbReference type="ARBA" id="ARBA00022692"/>
    </source>
</evidence>
<dbReference type="EMBL" id="CP002503">
    <property type="protein sequence ID" value="AET41283.1"/>
    <property type="molecule type" value="Genomic_DNA"/>
</dbReference>
<dbReference type="Pfam" id="PF08690">
    <property type="entry name" value="GET2"/>
    <property type="match status" value="1"/>
</dbReference>